<evidence type="ECO:0000256" key="5">
    <source>
        <dbReference type="ARBA" id="ARBA00023242"/>
    </source>
</evidence>
<evidence type="ECO:0000256" key="1">
    <source>
        <dbReference type="ARBA" id="ARBA00004123"/>
    </source>
</evidence>
<evidence type="ECO:0000256" key="7">
    <source>
        <dbReference type="SAM" id="MobiDB-lite"/>
    </source>
</evidence>
<dbReference type="InterPro" id="IPR011989">
    <property type="entry name" value="ARM-like"/>
</dbReference>
<dbReference type="GO" id="GO:0042393">
    <property type="term" value="F:histone binding"/>
    <property type="evidence" value="ECO:0007669"/>
    <property type="project" value="TreeGrafter"/>
</dbReference>
<dbReference type="Proteomes" id="UP000887013">
    <property type="component" value="Unassembled WGS sequence"/>
</dbReference>
<evidence type="ECO:0000313" key="10">
    <source>
        <dbReference type="Proteomes" id="UP000887013"/>
    </source>
</evidence>
<dbReference type="InterPro" id="IPR032682">
    <property type="entry name" value="Cnd1_C"/>
</dbReference>
<reference evidence="9" key="1">
    <citation type="submission" date="2020-08" db="EMBL/GenBank/DDBJ databases">
        <title>Multicomponent nature underlies the extraordinary mechanical properties of spider dragline silk.</title>
        <authorList>
            <person name="Kono N."/>
            <person name="Nakamura H."/>
            <person name="Mori M."/>
            <person name="Yoshida Y."/>
            <person name="Ohtoshi R."/>
            <person name="Malay A.D."/>
            <person name="Moran D.A.P."/>
            <person name="Tomita M."/>
            <person name="Numata K."/>
            <person name="Arakawa K."/>
        </authorList>
    </citation>
    <scope>NUCLEOTIDE SEQUENCE</scope>
</reference>
<keyword evidence="10" id="KW-1185">Reference proteome</keyword>
<keyword evidence="6" id="KW-0131">Cell cycle</keyword>
<keyword evidence="4" id="KW-0226">DNA condensation</keyword>
<feature type="region of interest" description="Disordered" evidence="7">
    <location>
        <begin position="1230"/>
        <end position="1262"/>
    </location>
</feature>
<dbReference type="InterPro" id="IPR026971">
    <property type="entry name" value="CND1/NCAPD3"/>
</dbReference>
<dbReference type="Gene3D" id="1.25.10.10">
    <property type="entry name" value="Leucine-rich Repeat Variant"/>
    <property type="match status" value="2"/>
</dbReference>
<dbReference type="InterPro" id="IPR016024">
    <property type="entry name" value="ARM-type_fold"/>
</dbReference>
<dbReference type="GO" id="GO:0007076">
    <property type="term" value="P:mitotic chromosome condensation"/>
    <property type="evidence" value="ECO:0007669"/>
    <property type="project" value="InterPro"/>
</dbReference>
<protein>
    <submittedName>
        <fullName evidence="9">Condensin-2 complex subunit D3</fullName>
    </submittedName>
</protein>
<evidence type="ECO:0000256" key="3">
    <source>
        <dbReference type="ARBA" id="ARBA00022776"/>
    </source>
</evidence>
<comment type="caution">
    <text evidence="9">The sequence shown here is derived from an EMBL/GenBank/DDBJ whole genome shotgun (WGS) entry which is preliminary data.</text>
</comment>
<feature type="region of interest" description="Disordered" evidence="7">
    <location>
        <begin position="1182"/>
        <end position="1211"/>
    </location>
</feature>
<dbReference type="EMBL" id="BMAW01028819">
    <property type="protein sequence ID" value="GFU09250.1"/>
    <property type="molecule type" value="Genomic_DNA"/>
</dbReference>
<feature type="domain" description="Condensin complex subunit 1 C-terminal" evidence="8">
    <location>
        <begin position="885"/>
        <end position="1059"/>
    </location>
</feature>
<comment type="subcellular location">
    <subcellularLocation>
        <location evidence="1">Nucleus</location>
    </subcellularLocation>
</comment>
<sequence length="1308" mass="150821">MVDSLLHFTSQYFDSVNFTELDETWIDEVIENEFTDVDECELSTSFLFDGEPSYVLLNICRICNNWTLKPTTDDFEESDAGNVSTRPEEVLWTYLDQMGISIKQISAVIFFLCSKAVKVNSSHDDKKIGLLSAKWYFCILRVPGSSAYSVFNSNLFRLSIDCFQVADLIDSKDALFKWRDFEALFPTMISTLQSVVPLMSVCHFGTDSTTVDHVIRKLSELVVAEISNSRLNFDLDFLTVSERDFRKYSKSYVLTCLAYHGLSTLLNSDLNGEKEDIFAVVLSFLKHHILCVKTKKTPIPAKFLTIKDNAVLFICHHLENNKELFSTLTLNFLKRLCLSVIDKVDFRAVVSHAILSIMLHLKVLNLIEFIQWLLLLVDAAEMSNRVFAIEILARLLNDIPQVDREGLPDSLEVYLSPLPIIFAILTRCDDVSPAVRTKALNVLAQNMKCILKALMENQDPSIFPEEEFDEDLNNFEVNGEHRSFWYRFSSFEDRVKEIINILHRRIEDNNGIARKAALQGLENIITFDPVYLTDENLKLFLVAAKDQNIVMRKQTIQSLATILETYLDNIKAQESWLKCIMPLVQDPENTVQAKVLSVLEEKFLQDILSDKNHERDATFLLLAKLSYGEFLSHQRYLQKAFCCWRTEKKLRPQLVSRLEKLFGSDKDELIWFYLSIFAAFCKLPTKICEFAVEEFQREGNWKSYSYMENILKVLKCTFSDLRLELLESVISILKEKIRGFAAPVEVAPLMIETLCKIERHLERNDEFTKFGEKMIKIAMNTLTPYISNKKSHQLPAEEVVIQSLTVIKEFCHIFPKCISENLIVLLKSFVYTRNGSSSLNFHEVSSTLRAHAIASLGKLCLQDEALGRELLPFLAKELMTSKEDMLRNNAVLILIEMCKRYTSYADMYIPIISICFKDKRYMVRYQSITLLVSLLQEEFIKSKGTLLYCLLATIIDKKEAIQELGKYCLCTLLYEKKKTIFRDHFIDAIFVFNNYPPPDNERVSQIVIELEKFAFMYDENREKRMQIYRFMLSYMEGSSYERIVSSICHGILTSVADAVFPINTVTICVVRDCFAILNSKEIRAYNSDSMSHELEEGEEETVAKVELEFRKSYLVQPAIPAIILLFNTFKHGGKYDLMRELTLFVVEFLFDYSEEVNDLLAEDRDLCMQVGFEYNQLKKETCEEKKEKKAKEEREKKKEAKTSHTSEKAELEESHFKASLSMCNSLVVRRPTPQSRSMSKRTSPENLNLTNNDIHKPSSSGLQSVRHAKAKDTMFSSTPHVCLKPLKFKSPNISRITLNMDDIDLDSD</sequence>
<accession>A0A8X6Q6I4</accession>
<dbReference type="PANTHER" id="PTHR14222:SF1">
    <property type="entry name" value="CONDENSIN-2 COMPLEX SUBUNIT D3"/>
    <property type="match status" value="1"/>
</dbReference>
<dbReference type="Pfam" id="PF12717">
    <property type="entry name" value="Cnd1"/>
    <property type="match status" value="1"/>
</dbReference>
<evidence type="ECO:0000259" key="8">
    <source>
        <dbReference type="Pfam" id="PF12717"/>
    </source>
</evidence>
<dbReference type="GO" id="GO:0000779">
    <property type="term" value="C:condensed chromosome, centromeric region"/>
    <property type="evidence" value="ECO:0007669"/>
    <property type="project" value="TreeGrafter"/>
</dbReference>
<name>A0A8X6Q6I4_NEPPI</name>
<dbReference type="OrthoDB" id="6493628at2759"/>
<proteinExistence type="predicted"/>
<evidence type="ECO:0000256" key="4">
    <source>
        <dbReference type="ARBA" id="ARBA00023067"/>
    </source>
</evidence>
<evidence type="ECO:0000256" key="6">
    <source>
        <dbReference type="ARBA" id="ARBA00023306"/>
    </source>
</evidence>
<dbReference type="GO" id="GO:0051301">
    <property type="term" value="P:cell division"/>
    <property type="evidence" value="ECO:0007669"/>
    <property type="project" value="UniProtKB-KW"/>
</dbReference>
<evidence type="ECO:0000313" key="9">
    <source>
        <dbReference type="EMBL" id="GFU09250.1"/>
    </source>
</evidence>
<organism evidence="9 10">
    <name type="scientific">Nephila pilipes</name>
    <name type="common">Giant wood spider</name>
    <name type="synonym">Nephila maculata</name>
    <dbReference type="NCBI Taxonomy" id="299642"/>
    <lineage>
        <taxon>Eukaryota</taxon>
        <taxon>Metazoa</taxon>
        <taxon>Ecdysozoa</taxon>
        <taxon>Arthropoda</taxon>
        <taxon>Chelicerata</taxon>
        <taxon>Arachnida</taxon>
        <taxon>Araneae</taxon>
        <taxon>Araneomorphae</taxon>
        <taxon>Entelegynae</taxon>
        <taxon>Araneoidea</taxon>
        <taxon>Nephilidae</taxon>
        <taxon>Nephila</taxon>
    </lineage>
</organism>
<keyword evidence="3" id="KW-0498">Mitosis</keyword>
<dbReference type="PANTHER" id="PTHR14222">
    <property type="entry name" value="CONDENSIN"/>
    <property type="match status" value="1"/>
</dbReference>
<gene>
    <name evidence="9" type="primary">Ncapd3</name>
    <name evidence="9" type="ORF">NPIL_506581</name>
</gene>
<keyword evidence="2" id="KW-0132">Cell division</keyword>
<dbReference type="GO" id="GO:0005634">
    <property type="term" value="C:nucleus"/>
    <property type="evidence" value="ECO:0007669"/>
    <property type="project" value="UniProtKB-SubCell"/>
</dbReference>
<dbReference type="GO" id="GO:0000796">
    <property type="term" value="C:condensin complex"/>
    <property type="evidence" value="ECO:0007669"/>
    <property type="project" value="TreeGrafter"/>
</dbReference>
<keyword evidence="5" id="KW-0539">Nucleus</keyword>
<feature type="compositionally biased region" description="Polar residues" evidence="7">
    <location>
        <begin position="1232"/>
        <end position="1262"/>
    </location>
</feature>
<dbReference type="SUPFAM" id="SSF48371">
    <property type="entry name" value="ARM repeat"/>
    <property type="match status" value="2"/>
</dbReference>
<evidence type="ECO:0000256" key="2">
    <source>
        <dbReference type="ARBA" id="ARBA00022618"/>
    </source>
</evidence>
<dbReference type="GO" id="GO:0010032">
    <property type="term" value="P:meiotic chromosome condensation"/>
    <property type="evidence" value="ECO:0007669"/>
    <property type="project" value="TreeGrafter"/>
</dbReference>